<dbReference type="InterPro" id="IPR003439">
    <property type="entry name" value="ABC_transporter-like_ATP-bd"/>
</dbReference>
<dbReference type="Proteomes" id="UP000309117">
    <property type="component" value="Unassembled WGS sequence"/>
</dbReference>
<reference evidence="6 7" key="1">
    <citation type="submission" date="2019-04" db="EMBL/GenBank/DDBJ databases">
        <title>Microbes associate with the intestines of laboratory mice.</title>
        <authorList>
            <person name="Navarre W."/>
            <person name="Wong E."/>
            <person name="Huang K."/>
            <person name="Tropini C."/>
            <person name="Ng K."/>
            <person name="Yu B."/>
        </authorList>
    </citation>
    <scope>NUCLEOTIDE SEQUENCE [LARGE SCALE GENOMIC DNA]</scope>
    <source>
        <strain evidence="6 7">NM61_E11</strain>
    </source>
</reference>
<name>A0A4S2BL40_9LACO</name>
<dbReference type="Gene3D" id="3.40.50.300">
    <property type="entry name" value="P-loop containing nucleotide triphosphate hydrolases"/>
    <property type="match status" value="1"/>
</dbReference>
<evidence type="ECO:0000256" key="3">
    <source>
        <dbReference type="ARBA" id="ARBA00022741"/>
    </source>
</evidence>
<dbReference type="InterPro" id="IPR003593">
    <property type="entry name" value="AAA+_ATPase"/>
</dbReference>
<dbReference type="NCBIfam" id="TIGR00972">
    <property type="entry name" value="3a0107s01c2"/>
    <property type="match status" value="1"/>
</dbReference>
<dbReference type="GO" id="GO:0016020">
    <property type="term" value="C:membrane"/>
    <property type="evidence" value="ECO:0007669"/>
    <property type="project" value="InterPro"/>
</dbReference>
<keyword evidence="1" id="KW-0813">Transport</keyword>
<evidence type="ECO:0000313" key="7">
    <source>
        <dbReference type="Proteomes" id="UP000309117"/>
    </source>
</evidence>
<dbReference type="GO" id="GO:0005315">
    <property type="term" value="F:phosphate transmembrane transporter activity"/>
    <property type="evidence" value="ECO:0007669"/>
    <property type="project" value="InterPro"/>
</dbReference>
<dbReference type="InterPro" id="IPR017871">
    <property type="entry name" value="ABC_transporter-like_CS"/>
</dbReference>
<dbReference type="GO" id="GO:0005524">
    <property type="term" value="F:ATP binding"/>
    <property type="evidence" value="ECO:0007669"/>
    <property type="project" value="UniProtKB-KW"/>
</dbReference>
<evidence type="ECO:0000259" key="5">
    <source>
        <dbReference type="PROSITE" id="PS50893"/>
    </source>
</evidence>
<evidence type="ECO:0000256" key="1">
    <source>
        <dbReference type="ARBA" id="ARBA00022448"/>
    </source>
</evidence>
<gene>
    <name evidence="6" type="ORF">E5351_05410</name>
</gene>
<dbReference type="PANTHER" id="PTHR43423:SF1">
    <property type="entry name" value="ABC TRANSPORTER I FAMILY MEMBER 17"/>
    <property type="match status" value="1"/>
</dbReference>
<protein>
    <submittedName>
        <fullName evidence="6">Phosphate ABC transporter ATP-binding protein</fullName>
    </submittedName>
</protein>
<dbReference type="RefSeq" id="WP_004045498.1">
    <property type="nucleotide sequence ID" value="NZ_AQFR02000003.1"/>
</dbReference>
<evidence type="ECO:0000256" key="2">
    <source>
        <dbReference type="ARBA" id="ARBA00022592"/>
    </source>
</evidence>
<feature type="domain" description="ABC transporter" evidence="5">
    <location>
        <begin position="6"/>
        <end position="247"/>
    </location>
</feature>
<keyword evidence="3" id="KW-0547">Nucleotide-binding</keyword>
<dbReference type="SMART" id="SM00382">
    <property type="entry name" value="AAA"/>
    <property type="match status" value="1"/>
</dbReference>
<dbReference type="PROSITE" id="PS00211">
    <property type="entry name" value="ABC_TRANSPORTER_1"/>
    <property type="match status" value="1"/>
</dbReference>
<dbReference type="InterPro" id="IPR005670">
    <property type="entry name" value="PstB-like"/>
</dbReference>
<proteinExistence type="predicted"/>
<dbReference type="GO" id="GO:0016887">
    <property type="term" value="F:ATP hydrolysis activity"/>
    <property type="evidence" value="ECO:0007669"/>
    <property type="project" value="InterPro"/>
</dbReference>
<dbReference type="SUPFAM" id="SSF52540">
    <property type="entry name" value="P-loop containing nucleoside triphosphate hydrolases"/>
    <property type="match status" value="1"/>
</dbReference>
<dbReference type="GO" id="GO:0035435">
    <property type="term" value="P:phosphate ion transmembrane transport"/>
    <property type="evidence" value="ECO:0007669"/>
    <property type="project" value="InterPro"/>
</dbReference>
<evidence type="ECO:0000256" key="4">
    <source>
        <dbReference type="ARBA" id="ARBA00022840"/>
    </source>
</evidence>
<comment type="caution">
    <text evidence="6">The sequence shown here is derived from an EMBL/GenBank/DDBJ whole genome shotgun (WGS) entry which is preliminary data.</text>
</comment>
<sequence>MNKEIVTAKNVKLSYGNYEALHGIDLSFHEKELTALIGPSGCGKSTFLRCLNRMNDDIENINITGEILFEGKNIYDPKMDLVELRKDVGMVFQQPTPFPFSVYNNVAYGLRLSGIKDKELINQRVEESLKQAAIWEETKDNLNRNAQAFSGGQQQRICIARALAVRPKVVLLDEPTSALDPISSSEIEETLMDLKTKFTFIMVTHNLQQAGRISDQTAFLMNGNLIEAGATEEMVIAPKKQITSDYLNGRFG</sequence>
<dbReference type="InterPro" id="IPR027417">
    <property type="entry name" value="P-loop_NTPase"/>
</dbReference>
<accession>A0A4S2BL40</accession>
<dbReference type="PROSITE" id="PS50893">
    <property type="entry name" value="ABC_TRANSPORTER_2"/>
    <property type="match status" value="1"/>
</dbReference>
<dbReference type="EMBL" id="SRYV01000008">
    <property type="protein sequence ID" value="TGY15589.1"/>
    <property type="molecule type" value="Genomic_DNA"/>
</dbReference>
<keyword evidence="4 6" id="KW-0067">ATP-binding</keyword>
<dbReference type="Pfam" id="PF00005">
    <property type="entry name" value="ABC_tran"/>
    <property type="match status" value="1"/>
</dbReference>
<organism evidence="6 7">
    <name type="scientific">Lactobacillus intestinalis</name>
    <dbReference type="NCBI Taxonomy" id="151781"/>
    <lineage>
        <taxon>Bacteria</taxon>
        <taxon>Bacillati</taxon>
        <taxon>Bacillota</taxon>
        <taxon>Bacilli</taxon>
        <taxon>Lactobacillales</taxon>
        <taxon>Lactobacillaceae</taxon>
        <taxon>Lactobacillus</taxon>
    </lineage>
</organism>
<keyword evidence="2" id="KW-0592">Phosphate transport</keyword>
<evidence type="ECO:0000313" key="6">
    <source>
        <dbReference type="EMBL" id="TGY15589.1"/>
    </source>
</evidence>
<dbReference type="CDD" id="cd03260">
    <property type="entry name" value="ABC_PstB_phosphate_transporter"/>
    <property type="match status" value="1"/>
</dbReference>
<dbReference type="PANTHER" id="PTHR43423">
    <property type="entry name" value="ABC TRANSPORTER I FAMILY MEMBER 17"/>
    <property type="match status" value="1"/>
</dbReference>
<dbReference type="AlphaFoldDB" id="A0A4S2BL40"/>